<feature type="domain" description="Type six secretion immunity 3" evidence="1">
    <location>
        <begin position="46"/>
        <end position="145"/>
    </location>
</feature>
<protein>
    <submittedName>
        <fullName evidence="2">Tsi3 family protein</fullName>
    </submittedName>
</protein>
<dbReference type="RefSeq" id="WP_379885472.1">
    <property type="nucleotide sequence ID" value="NZ_JBHSDI010000007.1"/>
</dbReference>
<sequence>MKKLHYLFLWLGLVGCDVNEKDESSVNKINHHNGLAAEADFEYTSIEKIDNGFVFHRNPEDSSRQTDSITLELLKAYDISNTETRTIGAVTYQFHLDTFHGGSGGAEYTLRIWKPLDGSGVALEHYVQSEHDPDFAESWKLIESASVQFEKD</sequence>
<reference evidence="3" key="1">
    <citation type="journal article" date="2019" name="Int. J. Syst. Evol. Microbiol.">
        <title>The Global Catalogue of Microorganisms (GCM) 10K type strain sequencing project: providing services to taxonomists for standard genome sequencing and annotation.</title>
        <authorList>
            <consortium name="The Broad Institute Genomics Platform"/>
            <consortium name="The Broad Institute Genome Sequencing Center for Infectious Disease"/>
            <person name="Wu L."/>
            <person name="Ma J."/>
        </authorList>
    </citation>
    <scope>NUCLEOTIDE SEQUENCE [LARGE SCALE GENOMIC DNA]</scope>
    <source>
        <strain evidence="3">CECT 7297</strain>
    </source>
</reference>
<dbReference type="EMBL" id="JBHSDI010000007">
    <property type="protein sequence ID" value="MFC4258109.1"/>
    <property type="molecule type" value="Genomic_DNA"/>
</dbReference>
<dbReference type="PROSITE" id="PS51257">
    <property type="entry name" value="PROKAR_LIPOPROTEIN"/>
    <property type="match status" value="1"/>
</dbReference>
<evidence type="ECO:0000259" key="1">
    <source>
        <dbReference type="Pfam" id="PF22211"/>
    </source>
</evidence>
<comment type="caution">
    <text evidence="2">The sequence shown here is derived from an EMBL/GenBank/DDBJ whole genome shotgun (WGS) entry which is preliminary data.</text>
</comment>
<dbReference type="Gene3D" id="2.60.120.1690">
    <property type="match status" value="1"/>
</dbReference>
<dbReference type="InterPro" id="IPR054004">
    <property type="entry name" value="Tsi3"/>
</dbReference>
<proteinExistence type="predicted"/>
<dbReference type="InterPro" id="IPR053762">
    <property type="entry name" value="Toxin-Sub_Inhibitor_sf"/>
</dbReference>
<dbReference type="Proteomes" id="UP001595798">
    <property type="component" value="Unassembled WGS sequence"/>
</dbReference>
<organism evidence="2 3">
    <name type="scientific">Marinobacter lacisalsi</name>
    <dbReference type="NCBI Taxonomy" id="475979"/>
    <lineage>
        <taxon>Bacteria</taxon>
        <taxon>Pseudomonadati</taxon>
        <taxon>Pseudomonadota</taxon>
        <taxon>Gammaproteobacteria</taxon>
        <taxon>Pseudomonadales</taxon>
        <taxon>Marinobacteraceae</taxon>
        <taxon>Marinobacter</taxon>
    </lineage>
</organism>
<name>A0ABV8QG80_9GAMM</name>
<dbReference type="NCBIfam" id="NF038331">
    <property type="entry name" value="Tsi3_fam"/>
    <property type="match status" value="1"/>
</dbReference>
<dbReference type="Pfam" id="PF22211">
    <property type="entry name" value="Tsi3"/>
    <property type="match status" value="1"/>
</dbReference>
<accession>A0ABV8QG80</accession>
<evidence type="ECO:0000313" key="3">
    <source>
        <dbReference type="Proteomes" id="UP001595798"/>
    </source>
</evidence>
<evidence type="ECO:0000313" key="2">
    <source>
        <dbReference type="EMBL" id="MFC4258109.1"/>
    </source>
</evidence>
<keyword evidence="3" id="KW-1185">Reference proteome</keyword>
<gene>
    <name evidence="2" type="ORF">ACFOZ5_03575</name>
</gene>